<evidence type="ECO:0000256" key="3">
    <source>
        <dbReference type="ARBA" id="ARBA00023015"/>
    </source>
</evidence>
<keyword evidence="5" id="KW-0539">Nucleus</keyword>
<reference evidence="8" key="1">
    <citation type="submission" date="2022-12" db="EMBL/GenBank/DDBJ databases">
        <title>Draft genome assemblies for two species of Escallonia (Escalloniales).</title>
        <authorList>
            <person name="Chanderbali A."/>
            <person name="Dervinis C."/>
            <person name="Anghel I."/>
            <person name="Soltis D."/>
            <person name="Soltis P."/>
            <person name="Zapata F."/>
        </authorList>
    </citation>
    <scope>NUCLEOTIDE SEQUENCE</scope>
    <source>
        <strain evidence="8">UCBG92.1500</strain>
        <tissue evidence="8">Leaf</tissue>
    </source>
</reference>
<dbReference type="PANTHER" id="PTHR10880">
    <property type="entry name" value="MORTALITY FACTOR 4-LIKE PROTEIN"/>
    <property type="match status" value="1"/>
</dbReference>
<feature type="compositionally biased region" description="Polar residues" evidence="6">
    <location>
        <begin position="1"/>
        <end position="17"/>
    </location>
</feature>
<feature type="compositionally biased region" description="Basic and acidic residues" evidence="6">
    <location>
        <begin position="126"/>
        <end position="135"/>
    </location>
</feature>
<dbReference type="GO" id="GO:0000123">
    <property type="term" value="C:histone acetyltransferase complex"/>
    <property type="evidence" value="ECO:0007669"/>
    <property type="project" value="TreeGrafter"/>
</dbReference>
<evidence type="ECO:0000256" key="4">
    <source>
        <dbReference type="ARBA" id="ARBA00023163"/>
    </source>
</evidence>
<evidence type="ECO:0000313" key="8">
    <source>
        <dbReference type="EMBL" id="KAK2985669.1"/>
    </source>
</evidence>
<evidence type="ECO:0000259" key="7">
    <source>
        <dbReference type="Pfam" id="PF05712"/>
    </source>
</evidence>
<accession>A0AA88RA81</accession>
<feature type="region of interest" description="Disordered" evidence="6">
    <location>
        <begin position="91"/>
        <end position="135"/>
    </location>
</feature>
<gene>
    <name evidence="8" type="ORF">RJ640_006932</name>
</gene>
<keyword evidence="9" id="KW-1185">Reference proteome</keyword>
<dbReference type="GO" id="GO:0005634">
    <property type="term" value="C:nucleus"/>
    <property type="evidence" value="ECO:0007669"/>
    <property type="project" value="UniProtKB-SubCell"/>
</dbReference>
<protein>
    <recommendedName>
        <fullName evidence="7">MRG domain-containing protein</fullName>
    </recommendedName>
</protein>
<feature type="region of interest" description="Disordered" evidence="6">
    <location>
        <begin position="1"/>
        <end position="51"/>
    </location>
</feature>
<dbReference type="InterPro" id="IPR026541">
    <property type="entry name" value="MRG_dom"/>
</dbReference>
<organism evidence="8 9">
    <name type="scientific">Escallonia rubra</name>
    <dbReference type="NCBI Taxonomy" id="112253"/>
    <lineage>
        <taxon>Eukaryota</taxon>
        <taxon>Viridiplantae</taxon>
        <taxon>Streptophyta</taxon>
        <taxon>Embryophyta</taxon>
        <taxon>Tracheophyta</taxon>
        <taxon>Spermatophyta</taxon>
        <taxon>Magnoliopsida</taxon>
        <taxon>eudicotyledons</taxon>
        <taxon>Gunneridae</taxon>
        <taxon>Pentapetalae</taxon>
        <taxon>asterids</taxon>
        <taxon>campanulids</taxon>
        <taxon>Escalloniales</taxon>
        <taxon>Escalloniaceae</taxon>
        <taxon>Escallonia</taxon>
    </lineage>
</organism>
<sequence length="341" mass="38794">MGSSNAVFTDDSATISDDGTETDMDMAVESRDDDVESPPPSDSSPFQEGEKVLAYHSQHLYPAKGWNKNWDEWVGIDRLLKCTEENAKQQEVLDKNHGAEKNVKPARTSQNKPKNSTVTRGKKRKNDPVPKKGTAELEQLMPIQIPSTLKKQLVDDCEHITHMGKLVKLPRTPNVDEILKMYVEYQLKMDGWIADSVQEILNGLRCYFDKALPAMLLYKSERQQYQEAIADDVSPSTVYGAEHLLRLFVKLPEMLGQANIEKETLIELQQKLVDFLKYGIHHFSDSRYYNLTKATPREMLNQYAISTILPCRFLQKNQSAFFLSTYQTPEGSVANTEKQDG</sequence>
<evidence type="ECO:0000256" key="5">
    <source>
        <dbReference type="ARBA" id="ARBA00023242"/>
    </source>
</evidence>
<dbReference type="AlphaFoldDB" id="A0AA88RA81"/>
<proteinExistence type="predicted"/>
<evidence type="ECO:0000313" key="9">
    <source>
        <dbReference type="Proteomes" id="UP001187471"/>
    </source>
</evidence>
<keyword evidence="3" id="KW-0805">Transcription regulation</keyword>
<dbReference type="Pfam" id="PF05712">
    <property type="entry name" value="MRG"/>
    <property type="match status" value="1"/>
</dbReference>
<keyword evidence="2" id="KW-0156">Chromatin regulator</keyword>
<name>A0AA88RA81_9ASTE</name>
<dbReference type="PANTHER" id="PTHR10880:SF44">
    <property type="entry name" value="PROTEIN MRG2"/>
    <property type="match status" value="1"/>
</dbReference>
<dbReference type="Gene3D" id="2.30.30.140">
    <property type="match status" value="1"/>
</dbReference>
<evidence type="ECO:0000256" key="1">
    <source>
        <dbReference type="ARBA" id="ARBA00004123"/>
    </source>
</evidence>
<comment type="caution">
    <text evidence="8">The sequence shown here is derived from an EMBL/GenBank/DDBJ whole genome shotgun (WGS) entry which is preliminary data.</text>
</comment>
<feature type="compositionally biased region" description="Polar residues" evidence="6">
    <location>
        <begin position="107"/>
        <end position="119"/>
    </location>
</feature>
<dbReference type="PROSITE" id="PS51640">
    <property type="entry name" value="MRG"/>
    <property type="match status" value="1"/>
</dbReference>
<dbReference type="Proteomes" id="UP001187471">
    <property type="component" value="Unassembled WGS sequence"/>
</dbReference>
<keyword evidence="4" id="KW-0804">Transcription</keyword>
<feature type="compositionally biased region" description="Acidic residues" evidence="6">
    <location>
        <begin position="18"/>
        <end position="36"/>
    </location>
</feature>
<dbReference type="InterPro" id="IPR008676">
    <property type="entry name" value="MRG"/>
</dbReference>
<dbReference type="InterPro" id="IPR016197">
    <property type="entry name" value="Chromo-like_dom_sf"/>
</dbReference>
<dbReference type="EMBL" id="JAVXUO010001134">
    <property type="protein sequence ID" value="KAK2985669.1"/>
    <property type="molecule type" value="Genomic_DNA"/>
</dbReference>
<dbReference type="GO" id="GO:0006355">
    <property type="term" value="P:regulation of DNA-templated transcription"/>
    <property type="evidence" value="ECO:0007669"/>
    <property type="project" value="InterPro"/>
</dbReference>
<evidence type="ECO:0000256" key="2">
    <source>
        <dbReference type="ARBA" id="ARBA00022853"/>
    </source>
</evidence>
<dbReference type="SUPFAM" id="SSF54160">
    <property type="entry name" value="Chromo domain-like"/>
    <property type="match status" value="1"/>
</dbReference>
<feature type="domain" description="MRG" evidence="7">
    <location>
        <begin position="123"/>
        <end position="282"/>
    </location>
</feature>
<comment type="subcellular location">
    <subcellularLocation>
        <location evidence="1">Nucleus</location>
    </subcellularLocation>
</comment>
<dbReference type="Gene3D" id="1.10.274.30">
    <property type="entry name" value="MRG domain"/>
    <property type="match status" value="1"/>
</dbReference>
<feature type="compositionally biased region" description="Basic and acidic residues" evidence="6">
    <location>
        <begin position="91"/>
        <end position="103"/>
    </location>
</feature>
<dbReference type="PIRSF" id="PIRSF038133">
    <property type="entry name" value="HAT_Nua4_EAF3/MRG15"/>
    <property type="match status" value="1"/>
</dbReference>
<dbReference type="InterPro" id="IPR038217">
    <property type="entry name" value="MRG_C_sf"/>
</dbReference>
<evidence type="ECO:0000256" key="6">
    <source>
        <dbReference type="SAM" id="MobiDB-lite"/>
    </source>
</evidence>
<dbReference type="GO" id="GO:0006325">
    <property type="term" value="P:chromatin organization"/>
    <property type="evidence" value="ECO:0007669"/>
    <property type="project" value="UniProtKB-KW"/>
</dbReference>